<dbReference type="SMART" id="SM00267">
    <property type="entry name" value="GGDEF"/>
    <property type="match status" value="1"/>
</dbReference>
<dbReference type="InterPro" id="IPR029787">
    <property type="entry name" value="Nucleotide_cyclase"/>
</dbReference>
<sequence length="459" mass="51848">MFSFSSEQLALEWQGLLQRFPLDLVERVGGVAARHQTALADHFYACLLADSAASKLISHEQVKTSLHNSLCAWIARVFAVRAGDDLKPLVAQQKHVGQVHARIDVPVHLVLRGARHLKERFVQFIHDDHVFGQAERLQAATLVHLVVDLTMEIMGQTYSSSHDRYSRTQEAYRLFAVVQNVASERQRQRAALLDWENKLMFDLAVGQTAVLLPRIGASEFGLWFRHKGAHAFAGMDEVEKILKAMKAVDETLIPGFSRQDDTPMERSTRLRELRSLSQAIGLGLEAMFRQTNELEAGRDALTRLLNRKFLPVVLSKELAYARQHDTNFALLALDVDHFKSINDTHGHEAGDLVLQQLAVLLSNNSRAGDYIFRLGGEEFLMLLVDLDEESALRVAENVREAVANEPFDLPRERKLSLTLSIGVAMYDGHPDYQQIMRRADQALYRAKQEGRNRVAMARD</sequence>
<feature type="domain" description="GGDEF" evidence="5">
    <location>
        <begin position="326"/>
        <end position="459"/>
    </location>
</feature>
<comment type="caution">
    <text evidence="6">The sequence shown here is derived from an EMBL/GenBank/DDBJ whole genome shotgun (WGS) entry which is preliminary data.</text>
</comment>
<dbReference type="InterPro" id="IPR048442">
    <property type="entry name" value="DosC_2nd"/>
</dbReference>
<dbReference type="PANTHER" id="PTHR45138">
    <property type="entry name" value="REGULATORY COMPONENTS OF SENSORY TRANSDUCTION SYSTEM"/>
    <property type="match status" value="1"/>
</dbReference>
<keyword evidence="7" id="KW-1185">Reference proteome</keyword>
<dbReference type="AlphaFoldDB" id="A0A2U1CQE0"/>
<dbReference type="GO" id="GO:1902201">
    <property type="term" value="P:negative regulation of bacterial-type flagellum-dependent cell motility"/>
    <property type="evidence" value="ECO:0007669"/>
    <property type="project" value="TreeGrafter"/>
</dbReference>
<evidence type="ECO:0000259" key="5">
    <source>
        <dbReference type="PROSITE" id="PS50887"/>
    </source>
</evidence>
<evidence type="ECO:0000256" key="2">
    <source>
        <dbReference type="ARBA" id="ARBA00015125"/>
    </source>
</evidence>
<dbReference type="FunFam" id="3.30.70.270:FF:000001">
    <property type="entry name" value="Diguanylate cyclase domain protein"/>
    <property type="match status" value="1"/>
</dbReference>
<proteinExistence type="predicted"/>
<dbReference type="Proteomes" id="UP000246145">
    <property type="component" value="Unassembled WGS sequence"/>
</dbReference>
<evidence type="ECO:0000256" key="1">
    <source>
        <dbReference type="ARBA" id="ARBA00012528"/>
    </source>
</evidence>
<reference evidence="6 7" key="1">
    <citation type="submission" date="2018-04" db="EMBL/GenBank/DDBJ databases">
        <title>Genomic Encyclopedia of Type Strains, Phase IV (KMG-IV): sequencing the most valuable type-strain genomes for metagenomic binning, comparative biology and taxonomic classification.</title>
        <authorList>
            <person name="Goeker M."/>
        </authorList>
    </citation>
    <scope>NUCLEOTIDE SEQUENCE [LARGE SCALE GENOMIC DNA]</scope>
    <source>
        <strain evidence="6 7">DSM 10065</strain>
    </source>
</reference>
<evidence type="ECO:0000313" key="7">
    <source>
        <dbReference type="Proteomes" id="UP000246145"/>
    </source>
</evidence>
<dbReference type="SUPFAM" id="SSF46458">
    <property type="entry name" value="Globin-like"/>
    <property type="match status" value="1"/>
</dbReference>
<dbReference type="RefSeq" id="WP_116517354.1">
    <property type="nucleotide sequence ID" value="NZ_JACCEX010000001.1"/>
</dbReference>
<dbReference type="SUPFAM" id="SSF55073">
    <property type="entry name" value="Nucleotide cyclase"/>
    <property type="match status" value="1"/>
</dbReference>
<dbReference type="GO" id="GO:0005886">
    <property type="term" value="C:plasma membrane"/>
    <property type="evidence" value="ECO:0007669"/>
    <property type="project" value="TreeGrafter"/>
</dbReference>
<dbReference type="GO" id="GO:0052621">
    <property type="term" value="F:diguanylate cyclase activity"/>
    <property type="evidence" value="ECO:0007669"/>
    <property type="project" value="UniProtKB-EC"/>
</dbReference>
<evidence type="ECO:0000256" key="4">
    <source>
        <dbReference type="ARBA" id="ARBA00034247"/>
    </source>
</evidence>
<dbReference type="OrthoDB" id="9813903at2"/>
<gene>
    <name evidence="6" type="ORF">C7440_0497</name>
</gene>
<dbReference type="GO" id="GO:0043709">
    <property type="term" value="P:cell adhesion involved in single-species biofilm formation"/>
    <property type="evidence" value="ECO:0007669"/>
    <property type="project" value="TreeGrafter"/>
</dbReference>
<evidence type="ECO:0000313" key="6">
    <source>
        <dbReference type="EMBL" id="PVY68108.1"/>
    </source>
</evidence>
<dbReference type="InterPro" id="IPR044398">
    <property type="entry name" value="Globin-sensor_dom"/>
</dbReference>
<dbReference type="Gene3D" id="3.30.70.270">
    <property type="match status" value="1"/>
</dbReference>
<protein>
    <recommendedName>
        <fullName evidence="2">Diguanylate cyclase DosC</fullName>
        <ecNumber evidence="1">2.7.7.65</ecNumber>
    </recommendedName>
    <alternativeName>
        <fullName evidence="3">Direct oxygen-sensing cyclase</fullName>
    </alternativeName>
</protein>
<dbReference type="InterPro" id="IPR050469">
    <property type="entry name" value="Diguanylate_Cyclase"/>
</dbReference>
<dbReference type="InterPro" id="IPR009050">
    <property type="entry name" value="Globin-like_sf"/>
</dbReference>
<dbReference type="InterPro" id="IPR000160">
    <property type="entry name" value="GGDEF_dom"/>
</dbReference>
<dbReference type="STRING" id="1231391.GCA_000308195_02667"/>
<dbReference type="Gene3D" id="1.10.490.10">
    <property type="entry name" value="Globins"/>
    <property type="match status" value="1"/>
</dbReference>
<accession>A0A2U1CQE0</accession>
<comment type="catalytic activity">
    <reaction evidence="4">
        <text>2 GTP = 3',3'-c-di-GMP + 2 diphosphate</text>
        <dbReference type="Rhea" id="RHEA:24898"/>
        <dbReference type="ChEBI" id="CHEBI:33019"/>
        <dbReference type="ChEBI" id="CHEBI:37565"/>
        <dbReference type="ChEBI" id="CHEBI:58805"/>
        <dbReference type="EC" id="2.7.7.65"/>
    </reaction>
</comment>
<dbReference type="InterPro" id="IPR043128">
    <property type="entry name" value="Rev_trsase/Diguanyl_cyclase"/>
</dbReference>
<organism evidence="6 7">
    <name type="scientific">Pusillimonas noertemannii</name>
    <dbReference type="NCBI Taxonomy" id="305977"/>
    <lineage>
        <taxon>Bacteria</taxon>
        <taxon>Pseudomonadati</taxon>
        <taxon>Pseudomonadota</taxon>
        <taxon>Betaproteobacteria</taxon>
        <taxon>Burkholderiales</taxon>
        <taxon>Alcaligenaceae</taxon>
        <taxon>Pusillimonas</taxon>
    </lineage>
</organism>
<dbReference type="Pfam" id="PF00990">
    <property type="entry name" value="GGDEF"/>
    <property type="match status" value="1"/>
</dbReference>
<dbReference type="InterPro" id="IPR012292">
    <property type="entry name" value="Globin/Proto"/>
</dbReference>
<dbReference type="Pfam" id="PF11563">
    <property type="entry name" value="Protoglobin"/>
    <property type="match status" value="1"/>
</dbReference>
<dbReference type="PROSITE" id="PS50887">
    <property type="entry name" value="GGDEF"/>
    <property type="match status" value="1"/>
</dbReference>
<dbReference type="Pfam" id="PF21118">
    <property type="entry name" value="DosC_2nd"/>
    <property type="match status" value="1"/>
</dbReference>
<dbReference type="PANTHER" id="PTHR45138:SF9">
    <property type="entry name" value="DIGUANYLATE CYCLASE DGCM-RELATED"/>
    <property type="match status" value="1"/>
</dbReference>
<dbReference type="GO" id="GO:0019825">
    <property type="term" value="F:oxygen binding"/>
    <property type="evidence" value="ECO:0007669"/>
    <property type="project" value="InterPro"/>
</dbReference>
<dbReference type="NCBIfam" id="TIGR00254">
    <property type="entry name" value="GGDEF"/>
    <property type="match status" value="1"/>
</dbReference>
<name>A0A2U1CQE0_9BURK</name>
<dbReference type="EMBL" id="QEKO01000001">
    <property type="protein sequence ID" value="PVY68108.1"/>
    <property type="molecule type" value="Genomic_DNA"/>
</dbReference>
<dbReference type="GO" id="GO:0020037">
    <property type="term" value="F:heme binding"/>
    <property type="evidence" value="ECO:0007669"/>
    <property type="project" value="InterPro"/>
</dbReference>
<dbReference type="CDD" id="cd01949">
    <property type="entry name" value="GGDEF"/>
    <property type="match status" value="1"/>
</dbReference>
<evidence type="ECO:0000256" key="3">
    <source>
        <dbReference type="ARBA" id="ARBA00029839"/>
    </source>
</evidence>
<dbReference type="EC" id="2.7.7.65" evidence="1"/>